<dbReference type="GO" id="GO:0005576">
    <property type="term" value="C:extracellular region"/>
    <property type="evidence" value="ECO:0007669"/>
    <property type="project" value="InterPro"/>
</dbReference>
<protein>
    <submittedName>
        <fullName evidence="4">Poly(Hydroxyalkanoate) depolymerase family esterase</fullName>
    </submittedName>
</protein>
<keyword evidence="5" id="KW-1185">Reference proteome</keyword>
<evidence type="ECO:0000256" key="1">
    <source>
        <dbReference type="ARBA" id="ARBA00022729"/>
    </source>
</evidence>
<keyword evidence="2" id="KW-0378">Hydrolase</keyword>
<comment type="caution">
    <text evidence="4">The sequence shown here is derived from an EMBL/GenBank/DDBJ whole genome shotgun (WGS) entry which is preliminary data.</text>
</comment>
<dbReference type="InterPro" id="IPR010126">
    <property type="entry name" value="Esterase_phb"/>
</dbReference>
<dbReference type="PANTHER" id="PTHR43037:SF1">
    <property type="entry name" value="BLL1128 PROTEIN"/>
    <property type="match status" value="1"/>
</dbReference>
<feature type="region of interest" description="Disordered" evidence="3">
    <location>
        <begin position="70"/>
        <end position="108"/>
    </location>
</feature>
<dbReference type="PANTHER" id="PTHR43037">
    <property type="entry name" value="UNNAMED PRODUCT-RELATED"/>
    <property type="match status" value="1"/>
</dbReference>
<gene>
    <name evidence="4" type="ORF">FHS03_005109</name>
</gene>
<evidence type="ECO:0000256" key="3">
    <source>
        <dbReference type="SAM" id="MobiDB-lite"/>
    </source>
</evidence>
<dbReference type="GO" id="GO:0016787">
    <property type="term" value="F:hydrolase activity"/>
    <property type="evidence" value="ECO:0007669"/>
    <property type="project" value="UniProtKB-KW"/>
</dbReference>
<dbReference type="RefSeq" id="WP_183443689.1">
    <property type="nucleotide sequence ID" value="NZ_JACHXD010000023.1"/>
</dbReference>
<dbReference type="AlphaFoldDB" id="A0A7W5BFI5"/>
<dbReference type="EMBL" id="JACHXD010000023">
    <property type="protein sequence ID" value="MBB3122013.1"/>
    <property type="molecule type" value="Genomic_DNA"/>
</dbReference>
<dbReference type="Pfam" id="PF10503">
    <property type="entry name" value="Esterase_PHB"/>
    <property type="match status" value="1"/>
</dbReference>
<reference evidence="4 5" key="1">
    <citation type="submission" date="2020-08" db="EMBL/GenBank/DDBJ databases">
        <title>Genomic Encyclopedia of Type Strains, Phase III (KMG-III): the genomes of soil and plant-associated and newly described type strains.</title>
        <authorList>
            <person name="Whitman W."/>
        </authorList>
    </citation>
    <scope>NUCLEOTIDE SEQUENCE [LARGE SCALE GENOMIC DNA]</scope>
    <source>
        <strain evidence="4 5">CECT 8897</strain>
    </source>
</reference>
<evidence type="ECO:0000313" key="4">
    <source>
        <dbReference type="EMBL" id="MBB3122013.1"/>
    </source>
</evidence>
<proteinExistence type="predicted"/>
<dbReference type="InterPro" id="IPR029058">
    <property type="entry name" value="AB_hydrolase_fold"/>
</dbReference>
<dbReference type="SUPFAM" id="SSF53474">
    <property type="entry name" value="alpha/beta-Hydrolases"/>
    <property type="match status" value="1"/>
</dbReference>
<sequence length="388" mass="41282">MKPFEQFLGQMMEAARLAQAKDPQAATEVIQKALKAAGLLPGQAAPAADDAAPELIDLNALPEWVRKARGGATADGMPKPARRARWNVPGRKRSRAPAHDPRAPGEFTQGSFQASAGSRHYKLYVPSTPASGPRPLIVMLHGCTQDPDDFAAGTAMNALAEQHGCLVLYPAQDRSANASLCWNWFETPHQQRDGGEPSLIAGMTREVIERWGADPQRVYVAGLSAGGAMAAIMGAAYPELYAAVGVHSGLPVGKARDLITGLAAMKKGATGKGRAAGKLRQRVPVIVFHGDRDEVVHCGNGEAVLEQFLHAAPASRDDALRRTQERDGDVRYTKTAMLDRSGRSVAEYWELHGAGHAWSGGSPAGSYTHPAGPDASAEMLRFFLGQTG</sequence>
<name>A0A7W5BFI5_9BURK</name>
<dbReference type="InterPro" id="IPR050955">
    <property type="entry name" value="Plant_Biomass_Hydrol_Est"/>
</dbReference>
<keyword evidence="1" id="KW-0732">Signal</keyword>
<evidence type="ECO:0000256" key="2">
    <source>
        <dbReference type="ARBA" id="ARBA00022801"/>
    </source>
</evidence>
<dbReference type="Proteomes" id="UP000541535">
    <property type="component" value="Unassembled WGS sequence"/>
</dbReference>
<evidence type="ECO:0000313" key="5">
    <source>
        <dbReference type="Proteomes" id="UP000541535"/>
    </source>
</evidence>
<accession>A0A7W5BFI5</accession>
<dbReference type="NCBIfam" id="TIGR01840">
    <property type="entry name" value="esterase_phb"/>
    <property type="match status" value="1"/>
</dbReference>
<dbReference type="Gene3D" id="3.40.50.1820">
    <property type="entry name" value="alpha/beta hydrolase"/>
    <property type="match status" value="1"/>
</dbReference>
<feature type="compositionally biased region" description="Basic residues" evidence="3">
    <location>
        <begin position="80"/>
        <end position="96"/>
    </location>
</feature>
<organism evidence="4 5">
    <name type="scientific">Pseudoduganella violacea</name>
    <dbReference type="NCBI Taxonomy" id="1715466"/>
    <lineage>
        <taxon>Bacteria</taxon>
        <taxon>Pseudomonadati</taxon>
        <taxon>Pseudomonadota</taxon>
        <taxon>Betaproteobacteria</taxon>
        <taxon>Burkholderiales</taxon>
        <taxon>Oxalobacteraceae</taxon>
        <taxon>Telluria group</taxon>
        <taxon>Pseudoduganella</taxon>
    </lineage>
</organism>